<evidence type="ECO:0000313" key="2">
    <source>
        <dbReference type="Proteomes" id="UP000190322"/>
    </source>
</evidence>
<evidence type="ECO:0000313" key="1">
    <source>
        <dbReference type="EMBL" id="OOR83913.1"/>
    </source>
</evidence>
<dbReference type="AlphaFoldDB" id="A0A1S9ZKN1"/>
<gene>
    <name evidence="1" type="ORF">B0180_05585</name>
</gene>
<dbReference type="Proteomes" id="UP000190322">
    <property type="component" value="Unassembled WGS sequence"/>
</dbReference>
<name>A0A1S9ZKN1_9GAMM</name>
<sequence>MATQNTVEKTKDSFYQVLVSATGASSSFKKIERLTKCGVPSDTKVLDDITATDDRRQVQVPVDYKENSEVEFEYVLIPDDATHQLLQSSYDGNKELYVQLKFVEAPTESRQFKAIISDLTTDAEDTTKKIRKKGKFLITGEETKELTE</sequence>
<accession>A0A1S9ZKN1</accession>
<evidence type="ECO:0008006" key="3">
    <source>
        <dbReference type="Google" id="ProtNLM"/>
    </source>
</evidence>
<proteinExistence type="predicted"/>
<organism evidence="1 2">
    <name type="scientific">Moraxella canis</name>
    <dbReference type="NCBI Taxonomy" id="90239"/>
    <lineage>
        <taxon>Bacteria</taxon>
        <taxon>Pseudomonadati</taxon>
        <taxon>Pseudomonadota</taxon>
        <taxon>Gammaproteobacteria</taxon>
        <taxon>Moraxellales</taxon>
        <taxon>Moraxellaceae</taxon>
        <taxon>Moraxella</taxon>
    </lineage>
</organism>
<protein>
    <recommendedName>
        <fullName evidence="3">Phage tail protein</fullName>
    </recommendedName>
</protein>
<dbReference type="EMBL" id="MUXT01000006">
    <property type="protein sequence ID" value="OOR83913.1"/>
    <property type="molecule type" value="Genomic_DNA"/>
</dbReference>
<dbReference type="RefSeq" id="WP_078256046.1">
    <property type="nucleotide sequence ID" value="NZ_MUXT01000006.1"/>
</dbReference>
<comment type="caution">
    <text evidence="1">The sequence shown here is derived from an EMBL/GenBank/DDBJ whole genome shotgun (WGS) entry which is preliminary data.</text>
</comment>
<reference evidence="1 2" key="1">
    <citation type="submission" date="2017-02" db="EMBL/GenBank/DDBJ databases">
        <title>Draft genome sequence of Moraxella canis CCUG 8415A type strain.</title>
        <authorList>
            <person name="Engstrom-Jakobsson H."/>
            <person name="Salva-Serra F."/>
            <person name="Thorell K."/>
            <person name="Gonzales-Siles L."/>
            <person name="Karlsson R."/>
            <person name="Boulund F."/>
            <person name="Engstrand L."/>
            <person name="Moore E."/>
        </authorList>
    </citation>
    <scope>NUCLEOTIDE SEQUENCE [LARGE SCALE GENOMIC DNA]</scope>
    <source>
        <strain evidence="1 2">CCUG 8415A</strain>
    </source>
</reference>
<dbReference type="Gene3D" id="4.10.410.40">
    <property type="match status" value="1"/>
</dbReference>